<comment type="caution">
    <text evidence="1">The sequence shown here is derived from an EMBL/GenBank/DDBJ whole genome shotgun (WGS) entry which is preliminary data.</text>
</comment>
<evidence type="ECO:0008006" key="3">
    <source>
        <dbReference type="Google" id="ProtNLM"/>
    </source>
</evidence>
<dbReference type="Proteomes" id="UP000461754">
    <property type="component" value="Unassembled WGS sequence"/>
</dbReference>
<dbReference type="AlphaFoldDB" id="A0A7X2NEG8"/>
<protein>
    <recommendedName>
        <fullName evidence="3">Replicative helicase inhibitor G39P N-terminal domain-containing protein</fullName>
    </recommendedName>
</protein>
<sequence length="180" mass="19758">MNLNETARIMKMIKAAYPKFDRNANEKDIAALWAWRFKDADFKAVFAAVGDYIDGDHAFAPTVGQIKAIMNDKVPKLSAADGWAEITKALKDSLSNAKAEFEKLSPPVRAYVEGPETLRMLAGCDVAGRAYQDYQARFFKTFAQMQGKFTERPDYAALNAAEAKALGQYTSDSGVPGSSV</sequence>
<dbReference type="Gene3D" id="1.10.8.200">
    <property type="entry name" value="Replisome organizer (g39p helicase loader/inhibitor protein)"/>
    <property type="match status" value="1"/>
</dbReference>
<gene>
    <name evidence="1" type="ORF">FYJ52_00450</name>
</gene>
<dbReference type="EMBL" id="VUMO01000001">
    <property type="protein sequence ID" value="MSS18890.1"/>
    <property type="molecule type" value="Genomic_DNA"/>
</dbReference>
<evidence type="ECO:0000313" key="2">
    <source>
        <dbReference type="Proteomes" id="UP000461754"/>
    </source>
</evidence>
<evidence type="ECO:0000313" key="1">
    <source>
        <dbReference type="EMBL" id="MSS18890.1"/>
    </source>
</evidence>
<proteinExistence type="predicted"/>
<keyword evidence="2" id="KW-1185">Reference proteome</keyword>
<dbReference type="RefSeq" id="WP_154575300.1">
    <property type="nucleotide sequence ID" value="NZ_VUMO01000001.1"/>
</dbReference>
<accession>A0A7X2NEG8</accession>
<name>A0A7X2NEG8_9FIRM</name>
<organism evidence="1 2">
    <name type="scientific">Pseudoramibacter porci</name>
    <dbReference type="NCBI Taxonomy" id="2606631"/>
    <lineage>
        <taxon>Bacteria</taxon>
        <taxon>Bacillati</taxon>
        <taxon>Bacillota</taxon>
        <taxon>Clostridia</taxon>
        <taxon>Eubacteriales</taxon>
        <taxon>Eubacteriaceae</taxon>
        <taxon>Pseudoramibacter</taxon>
    </lineage>
</organism>
<reference evidence="1 2" key="1">
    <citation type="submission" date="2019-08" db="EMBL/GenBank/DDBJ databases">
        <title>In-depth cultivation of the pig gut microbiome towards novel bacterial diversity and tailored functional studies.</title>
        <authorList>
            <person name="Wylensek D."/>
            <person name="Hitch T.C.A."/>
            <person name="Clavel T."/>
        </authorList>
    </citation>
    <scope>NUCLEOTIDE SEQUENCE [LARGE SCALE GENOMIC DNA]</scope>
    <source>
        <strain evidence="1 2">RF-744-FAT-4</strain>
    </source>
</reference>